<reference evidence="1 2" key="1">
    <citation type="journal article" date="2018" name="Mol. Ecol.">
        <title>The obligate alkalophilic soda-lake fungus Sodiomyces alkalinus has shifted to a protein diet.</title>
        <authorList>
            <person name="Grum-Grzhimaylo A.A."/>
            <person name="Falkoski D.L."/>
            <person name="van den Heuvel J."/>
            <person name="Valero-Jimenez C.A."/>
            <person name="Min B."/>
            <person name="Choi I.G."/>
            <person name="Lipzen A."/>
            <person name="Daum C.G."/>
            <person name="Aanen D.K."/>
            <person name="Tsang A."/>
            <person name="Henrissat B."/>
            <person name="Bilanenko E.N."/>
            <person name="de Vries R.P."/>
            <person name="van Kan J.A.L."/>
            <person name="Grigoriev I.V."/>
            <person name="Debets A.J.M."/>
        </authorList>
    </citation>
    <scope>NUCLEOTIDE SEQUENCE [LARGE SCALE GENOMIC DNA]</scope>
    <source>
        <strain evidence="1 2">F11</strain>
    </source>
</reference>
<sequence>MGTTLLCHDYFHDGKLSWVALSVKSAGQRQHPTFGQRFLQWDCLEVSKDNKYGIYTVPDGVEVPGRLTKAQVGPSFKHSSFAALNAATKPKPDHLSPFHPNPTFHLISTNLGDQTLPCFRPSTLSCLDFSWLSFLDPSARAAAISHQTIWETTADDP</sequence>
<protein>
    <submittedName>
        <fullName evidence="1">Uncharacterized protein</fullName>
    </submittedName>
</protein>
<keyword evidence="2" id="KW-1185">Reference proteome</keyword>
<name>A0A3N2PZ33_SODAK</name>
<dbReference type="AlphaFoldDB" id="A0A3N2PZ33"/>
<dbReference type="EMBL" id="ML119053">
    <property type="protein sequence ID" value="ROT39686.1"/>
    <property type="molecule type" value="Genomic_DNA"/>
</dbReference>
<evidence type="ECO:0000313" key="2">
    <source>
        <dbReference type="Proteomes" id="UP000272025"/>
    </source>
</evidence>
<evidence type="ECO:0000313" key="1">
    <source>
        <dbReference type="EMBL" id="ROT39686.1"/>
    </source>
</evidence>
<dbReference type="RefSeq" id="XP_028467492.1">
    <property type="nucleotide sequence ID" value="XM_028614067.1"/>
</dbReference>
<accession>A0A3N2PZ33</accession>
<dbReference type="GeneID" id="39582545"/>
<dbReference type="Proteomes" id="UP000272025">
    <property type="component" value="Unassembled WGS sequence"/>
</dbReference>
<organism evidence="1 2">
    <name type="scientific">Sodiomyces alkalinus (strain CBS 110278 / VKM F-3762 / F11)</name>
    <name type="common">Alkaliphilic filamentous fungus</name>
    <dbReference type="NCBI Taxonomy" id="1314773"/>
    <lineage>
        <taxon>Eukaryota</taxon>
        <taxon>Fungi</taxon>
        <taxon>Dikarya</taxon>
        <taxon>Ascomycota</taxon>
        <taxon>Pezizomycotina</taxon>
        <taxon>Sordariomycetes</taxon>
        <taxon>Hypocreomycetidae</taxon>
        <taxon>Glomerellales</taxon>
        <taxon>Plectosphaerellaceae</taxon>
        <taxon>Sodiomyces</taxon>
    </lineage>
</organism>
<gene>
    <name evidence="1" type="ORF">SODALDRAFT_358096</name>
</gene>
<proteinExistence type="predicted"/>